<evidence type="ECO:0000313" key="3">
    <source>
        <dbReference type="Proteomes" id="UP000317519"/>
    </source>
</evidence>
<organism evidence="2 3">
    <name type="scientific">Flavobacterium tiangeerense</name>
    <dbReference type="NCBI Taxonomy" id="459471"/>
    <lineage>
        <taxon>Bacteria</taxon>
        <taxon>Pseudomonadati</taxon>
        <taxon>Bacteroidota</taxon>
        <taxon>Flavobacteriia</taxon>
        <taxon>Flavobacteriales</taxon>
        <taxon>Flavobacteriaceae</taxon>
        <taxon>Flavobacterium</taxon>
    </lineage>
</organism>
<dbReference type="PANTHER" id="PTHR22916">
    <property type="entry name" value="GLYCOSYLTRANSFERASE"/>
    <property type="match status" value="1"/>
</dbReference>
<dbReference type="InterPro" id="IPR001173">
    <property type="entry name" value="Glyco_trans_2-like"/>
</dbReference>
<gene>
    <name evidence="2" type="ORF">IQ05_03139</name>
</gene>
<dbReference type="SUPFAM" id="SSF53448">
    <property type="entry name" value="Nucleotide-diphospho-sugar transferases"/>
    <property type="match status" value="1"/>
</dbReference>
<dbReference type="RefSeq" id="WP_144894261.1">
    <property type="nucleotide sequence ID" value="NZ_VLKO01000016.1"/>
</dbReference>
<feature type="domain" description="Glycosyltransferase 2-like" evidence="1">
    <location>
        <begin position="7"/>
        <end position="173"/>
    </location>
</feature>
<sequence length="289" mass="33839">MIKPNVSVIMITYGHENFIEEAINSVMMQECDYEIELIIANDCSPDDTDNIVVEMLKTHKKASWIKYIAHKKNIGMIANNNFALNQAKGKYIAICEGDDYWIDPLKLQKQVDFLESNPDYTFSMGRVDMLIEKTGEIRRVKEHVDPNKSETYTLRDYLKNPFSQTSSFVFRNSSEDFPEWLHKVHAGDQSLVIIKTGKEGKIKYHKDLFSIYRLNVNSISFNPDYVNLRNKGECFLNNINAHTEYRFNSIITFRKMINRVYYYTNSKNLFVKIFSKILVIVMMKIITKM</sequence>
<reference evidence="2 3" key="1">
    <citation type="journal article" date="2015" name="Stand. Genomic Sci.">
        <title>Genomic Encyclopedia of Bacterial and Archaeal Type Strains, Phase III: the genomes of soil and plant-associated and newly described type strains.</title>
        <authorList>
            <person name="Whitman W.B."/>
            <person name="Woyke T."/>
            <person name="Klenk H.P."/>
            <person name="Zhou Y."/>
            <person name="Lilburn T.G."/>
            <person name="Beck B.J."/>
            <person name="De Vos P."/>
            <person name="Vandamme P."/>
            <person name="Eisen J.A."/>
            <person name="Garrity G."/>
            <person name="Hugenholtz P."/>
            <person name="Kyrpides N.C."/>
        </authorList>
    </citation>
    <scope>NUCLEOTIDE SEQUENCE [LARGE SCALE GENOMIC DNA]</scope>
    <source>
        <strain evidence="2 3">CGMCC 1.6847</strain>
    </source>
</reference>
<accession>A0ABY3FJK6</accession>
<dbReference type="Gene3D" id="3.90.550.10">
    <property type="entry name" value="Spore Coat Polysaccharide Biosynthesis Protein SpsA, Chain A"/>
    <property type="match status" value="1"/>
</dbReference>
<dbReference type="PANTHER" id="PTHR22916:SF3">
    <property type="entry name" value="UDP-GLCNAC:BETAGAL BETA-1,3-N-ACETYLGLUCOSAMINYLTRANSFERASE-LIKE PROTEIN 1"/>
    <property type="match status" value="1"/>
</dbReference>
<evidence type="ECO:0000313" key="2">
    <source>
        <dbReference type="EMBL" id="TWH99144.1"/>
    </source>
</evidence>
<name>A0ABY3FJK6_9FLAO</name>
<protein>
    <submittedName>
        <fullName evidence="2">Glycosyltransferase involved in cell wall biosynthesis</fullName>
    </submittedName>
</protein>
<comment type="caution">
    <text evidence="2">The sequence shown here is derived from an EMBL/GenBank/DDBJ whole genome shotgun (WGS) entry which is preliminary data.</text>
</comment>
<keyword evidence="3" id="KW-1185">Reference proteome</keyword>
<proteinExistence type="predicted"/>
<dbReference type="InterPro" id="IPR029044">
    <property type="entry name" value="Nucleotide-diphossugar_trans"/>
</dbReference>
<dbReference type="Pfam" id="PF00535">
    <property type="entry name" value="Glycos_transf_2"/>
    <property type="match status" value="1"/>
</dbReference>
<evidence type="ECO:0000259" key="1">
    <source>
        <dbReference type="Pfam" id="PF00535"/>
    </source>
</evidence>
<dbReference type="Proteomes" id="UP000317519">
    <property type="component" value="Unassembled WGS sequence"/>
</dbReference>
<dbReference type="EMBL" id="VLKO01000016">
    <property type="protein sequence ID" value="TWH99144.1"/>
    <property type="molecule type" value="Genomic_DNA"/>
</dbReference>
<dbReference type="CDD" id="cd00761">
    <property type="entry name" value="Glyco_tranf_GTA_type"/>
    <property type="match status" value="1"/>
</dbReference>